<accession>A0A9N7P1X9</accession>
<dbReference type="InterPro" id="IPR051761">
    <property type="entry name" value="MLP-like_ligand-binding"/>
</dbReference>
<dbReference type="GO" id="GO:0006952">
    <property type="term" value="P:defense response"/>
    <property type="evidence" value="ECO:0007669"/>
    <property type="project" value="InterPro"/>
</dbReference>
<dbReference type="Pfam" id="PF00407">
    <property type="entry name" value="Bet_v_1"/>
    <property type="match status" value="1"/>
</dbReference>
<sequence length="152" mass="16672">MFPQVFKGAQLLEGEEGQAGNIKSFDYVLGKAMHVKAKTEAINDEERSISLSALEGDVLKLYKSFSAKISVGDGHDLINLFSVHRDRHSDVADKTPTSENTMAAIAVDFLIQTARHLVSTCCPVWTARSSSPGFSLPNHKPQVRLIQMSTIK</sequence>
<dbReference type="SUPFAM" id="SSF55961">
    <property type="entry name" value="Bet v1-like"/>
    <property type="match status" value="1"/>
</dbReference>
<dbReference type="Proteomes" id="UP001153555">
    <property type="component" value="Unassembled WGS sequence"/>
</dbReference>
<dbReference type="InterPro" id="IPR023393">
    <property type="entry name" value="START-like_dom_sf"/>
</dbReference>
<dbReference type="OrthoDB" id="1567931at2759"/>
<evidence type="ECO:0000259" key="1">
    <source>
        <dbReference type="Pfam" id="PF00407"/>
    </source>
</evidence>
<dbReference type="EMBL" id="CACSLK010034050">
    <property type="protein sequence ID" value="CAA0841083.1"/>
    <property type="molecule type" value="Genomic_DNA"/>
</dbReference>
<reference evidence="2" key="1">
    <citation type="submission" date="2019-12" db="EMBL/GenBank/DDBJ databases">
        <authorList>
            <person name="Scholes J."/>
        </authorList>
    </citation>
    <scope>NUCLEOTIDE SEQUENCE</scope>
</reference>
<feature type="domain" description="Bet v I/Major latex protein" evidence="1">
    <location>
        <begin position="5"/>
        <end position="73"/>
    </location>
</feature>
<dbReference type="AlphaFoldDB" id="A0A9N7P1X9"/>
<comment type="caution">
    <text evidence="2">The sequence shown here is derived from an EMBL/GenBank/DDBJ whole genome shotgun (WGS) entry which is preliminary data.</text>
</comment>
<dbReference type="Gene3D" id="3.30.530.20">
    <property type="match status" value="1"/>
</dbReference>
<dbReference type="PANTHER" id="PTHR31907">
    <property type="entry name" value="MLP-LIKE PROTEIN 423"/>
    <property type="match status" value="1"/>
</dbReference>
<protein>
    <submittedName>
        <fullName evidence="2">MLP-like protein 31</fullName>
    </submittedName>
</protein>
<proteinExistence type="predicted"/>
<evidence type="ECO:0000313" key="3">
    <source>
        <dbReference type="Proteomes" id="UP001153555"/>
    </source>
</evidence>
<dbReference type="InterPro" id="IPR000916">
    <property type="entry name" value="Bet_v_I/MLP"/>
</dbReference>
<gene>
    <name evidence="2" type="ORF">SHERM_07117</name>
</gene>
<keyword evidence="3" id="KW-1185">Reference proteome</keyword>
<name>A0A9N7P1X9_STRHE</name>
<organism evidence="2 3">
    <name type="scientific">Striga hermonthica</name>
    <name type="common">Purple witchweed</name>
    <name type="synonym">Buchnera hermonthica</name>
    <dbReference type="NCBI Taxonomy" id="68872"/>
    <lineage>
        <taxon>Eukaryota</taxon>
        <taxon>Viridiplantae</taxon>
        <taxon>Streptophyta</taxon>
        <taxon>Embryophyta</taxon>
        <taxon>Tracheophyta</taxon>
        <taxon>Spermatophyta</taxon>
        <taxon>Magnoliopsida</taxon>
        <taxon>eudicotyledons</taxon>
        <taxon>Gunneridae</taxon>
        <taxon>Pentapetalae</taxon>
        <taxon>asterids</taxon>
        <taxon>lamiids</taxon>
        <taxon>Lamiales</taxon>
        <taxon>Orobanchaceae</taxon>
        <taxon>Buchnereae</taxon>
        <taxon>Striga</taxon>
    </lineage>
</organism>
<evidence type="ECO:0000313" key="2">
    <source>
        <dbReference type="EMBL" id="CAA0841083.1"/>
    </source>
</evidence>